<dbReference type="Gene3D" id="3.40.50.410">
    <property type="entry name" value="von Willebrand factor, type A domain"/>
    <property type="match status" value="1"/>
</dbReference>
<sequence>MGLTHMAMFDHIASAPHQCKFSHQCPETCDLPGNCILQLRDSHDNVVHIIDSALDRATWKALQIQDLLNLINSSRNGISLKLNLVSVRQRCSERLLPCARSHEGVHYCSMNVCSHNENDYMRYASPHRDFERSIRAHFCEECCPRCGGSCIYPVGHHGPHTTIHAVSADDQMDCAEYCHIKSHEHYVECWKPMQCPFQAYEECGDGIIHRVSHSRFWSLLRWQDPSWRKYKSQVEVATLKDRYEDFQCVKNSDILESVKQRHFIFALDCSDTMIGEPWKRMLVSMHSFIHRISPSRVECNTKQWRGCNNDVISVMTFNKEARWFCTELSVQLFLDCEKAITFRGGRKRYTAALRLIGEALKKNEHTRYTSVVFIYTDGKKGERFDALNDFAEKFRCRHSDGLNGFEVVGHGDRDAPRKPSDSAGVSYYTLSGIDLHEERDRFTSQIIKKTCFLASF</sequence>
<feature type="domain" description="VWFA" evidence="1">
    <location>
        <begin position="264"/>
        <end position="379"/>
    </location>
</feature>
<dbReference type="SUPFAM" id="SSF53300">
    <property type="entry name" value="vWA-like"/>
    <property type="match status" value="1"/>
</dbReference>
<gene>
    <name evidence="2" type="ORF">BN9_010120</name>
</gene>
<comment type="caution">
    <text evidence="2">The sequence shown here is derived from an EMBL/GenBank/DDBJ whole genome shotgun (WGS) entry which is preliminary data.</text>
</comment>
<dbReference type="InterPro" id="IPR036465">
    <property type="entry name" value="vWFA_dom_sf"/>
</dbReference>
<dbReference type="InParanoid" id="A0A024G1N8"/>
<dbReference type="CDD" id="cd00198">
    <property type="entry name" value="vWFA"/>
    <property type="match status" value="1"/>
</dbReference>
<name>A0A024G1N8_9STRA</name>
<protein>
    <recommendedName>
        <fullName evidence="1">VWFA domain-containing protein</fullName>
    </recommendedName>
</protein>
<dbReference type="InterPro" id="IPR002035">
    <property type="entry name" value="VWF_A"/>
</dbReference>
<evidence type="ECO:0000259" key="1">
    <source>
        <dbReference type="Pfam" id="PF13519"/>
    </source>
</evidence>
<dbReference type="AlphaFoldDB" id="A0A024G1N8"/>
<keyword evidence="3" id="KW-1185">Reference proteome</keyword>
<reference evidence="2 3" key="1">
    <citation type="submission" date="2012-05" db="EMBL/GenBank/DDBJ databases">
        <title>Recombination and specialization in a pathogen metapopulation.</title>
        <authorList>
            <person name="Gardiner A."/>
            <person name="Kemen E."/>
            <person name="Schultz-Larsen T."/>
            <person name="MacLean D."/>
            <person name="Van Oosterhout C."/>
            <person name="Jones J.D.G."/>
        </authorList>
    </citation>
    <scope>NUCLEOTIDE SEQUENCE [LARGE SCALE GENOMIC DNA]</scope>
    <source>
        <strain evidence="2 3">Ac Nc2</strain>
    </source>
</reference>
<evidence type="ECO:0000313" key="3">
    <source>
        <dbReference type="Proteomes" id="UP000053237"/>
    </source>
</evidence>
<organism evidence="2 3">
    <name type="scientific">Albugo candida</name>
    <dbReference type="NCBI Taxonomy" id="65357"/>
    <lineage>
        <taxon>Eukaryota</taxon>
        <taxon>Sar</taxon>
        <taxon>Stramenopiles</taxon>
        <taxon>Oomycota</taxon>
        <taxon>Peronosporomycetes</taxon>
        <taxon>Albuginales</taxon>
        <taxon>Albuginaceae</taxon>
        <taxon>Albugo</taxon>
    </lineage>
</organism>
<proteinExistence type="predicted"/>
<dbReference type="EMBL" id="CAIX01000007">
    <property type="protein sequence ID" value="CCI40228.1"/>
    <property type="molecule type" value="Genomic_DNA"/>
</dbReference>
<accession>A0A024G1N8</accession>
<evidence type="ECO:0000313" key="2">
    <source>
        <dbReference type="EMBL" id="CCI40228.1"/>
    </source>
</evidence>
<dbReference type="Proteomes" id="UP000053237">
    <property type="component" value="Unassembled WGS sequence"/>
</dbReference>
<dbReference type="STRING" id="65357.A0A024G1N8"/>
<dbReference type="Pfam" id="PF13519">
    <property type="entry name" value="VWA_2"/>
    <property type="match status" value="1"/>
</dbReference>